<dbReference type="InterPro" id="IPR017850">
    <property type="entry name" value="Alkaline_phosphatase_core_sf"/>
</dbReference>
<dbReference type="PROSITE" id="PS00523">
    <property type="entry name" value="SULFATASE_1"/>
    <property type="match status" value="1"/>
</dbReference>
<dbReference type="Pfam" id="PF00884">
    <property type="entry name" value="Sulfatase"/>
    <property type="match status" value="1"/>
</dbReference>
<dbReference type="EMBL" id="PQFZ01000006">
    <property type="protein sequence ID" value="POR51962.1"/>
    <property type="molecule type" value="Genomic_DNA"/>
</dbReference>
<keyword evidence="4" id="KW-0106">Calcium</keyword>
<dbReference type="GO" id="GO:0008484">
    <property type="term" value="F:sulfuric ester hydrolase activity"/>
    <property type="evidence" value="ECO:0007669"/>
    <property type="project" value="InterPro"/>
</dbReference>
<dbReference type="InterPro" id="IPR024607">
    <property type="entry name" value="Sulfatase_CS"/>
</dbReference>
<comment type="similarity">
    <text evidence="1">Belongs to the sulfatase family.</text>
</comment>
<evidence type="ECO:0000256" key="3">
    <source>
        <dbReference type="ARBA" id="ARBA00022801"/>
    </source>
</evidence>
<dbReference type="Gene3D" id="3.40.720.10">
    <property type="entry name" value="Alkaline Phosphatase, subunit A"/>
    <property type="match status" value="1"/>
</dbReference>
<accession>A0A2S4MB46</accession>
<evidence type="ECO:0000256" key="2">
    <source>
        <dbReference type="ARBA" id="ARBA00022723"/>
    </source>
</evidence>
<protein>
    <submittedName>
        <fullName evidence="8">Arylsulfatase A-like enzyme</fullName>
    </submittedName>
</protein>
<dbReference type="AlphaFoldDB" id="A0A2S4MB46"/>
<evidence type="ECO:0000256" key="6">
    <source>
        <dbReference type="SAM" id="SignalP"/>
    </source>
</evidence>
<evidence type="ECO:0000256" key="5">
    <source>
        <dbReference type="ARBA" id="ARBA00023180"/>
    </source>
</evidence>
<organism evidence="8 9">
    <name type="scientific">Bosea psychrotolerans</name>
    <dbReference type="NCBI Taxonomy" id="1871628"/>
    <lineage>
        <taxon>Bacteria</taxon>
        <taxon>Pseudomonadati</taxon>
        <taxon>Pseudomonadota</taxon>
        <taxon>Alphaproteobacteria</taxon>
        <taxon>Hyphomicrobiales</taxon>
        <taxon>Boseaceae</taxon>
        <taxon>Bosea</taxon>
    </lineage>
</organism>
<keyword evidence="5" id="KW-0325">Glycoprotein</keyword>
<proteinExistence type="inferred from homology"/>
<dbReference type="Proteomes" id="UP000236919">
    <property type="component" value="Unassembled WGS sequence"/>
</dbReference>
<dbReference type="InterPro" id="IPR047115">
    <property type="entry name" value="ARSB"/>
</dbReference>
<evidence type="ECO:0000256" key="1">
    <source>
        <dbReference type="ARBA" id="ARBA00008779"/>
    </source>
</evidence>
<feature type="signal peptide" evidence="6">
    <location>
        <begin position="1"/>
        <end position="23"/>
    </location>
</feature>
<dbReference type="OrthoDB" id="9795675at2"/>
<comment type="caution">
    <text evidence="8">The sequence shown here is derived from an EMBL/GenBank/DDBJ whole genome shotgun (WGS) entry which is preliminary data.</text>
</comment>
<dbReference type="SUPFAM" id="SSF53649">
    <property type="entry name" value="Alkaline phosphatase-like"/>
    <property type="match status" value="1"/>
</dbReference>
<evidence type="ECO:0000313" key="8">
    <source>
        <dbReference type="EMBL" id="POR51962.1"/>
    </source>
</evidence>
<feature type="chain" id="PRO_5015757721" evidence="6">
    <location>
        <begin position="24"/>
        <end position="473"/>
    </location>
</feature>
<reference evidence="8 9" key="1">
    <citation type="submission" date="2018-01" db="EMBL/GenBank/DDBJ databases">
        <title>Genomic Encyclopedia of Type Strains, Phase III (KMG-III): the genomes of soil and plant-associated and newly described type strains.</title>
        <authorList>
            <person name="Whitman W."/>
        </authorList>
    </citation>
    <scope>NUCLEOTIDE SEQUENCE [LARGE SCALE GENOMIC DNA]</scope>
    <source>
        <strain evidence="8 9">1131</strain>
    </source>
</reference>
<keyword evidence="2" id="KW-0479">Metal-binding</keyword>
<keyword evidence="9" id="KW-1185">Reference proteome</keyword>
<evidence type="ECO:0000256" key="4">
    <source>
        <dbReference type="ARBA" id="ARBA00022837"/>
    </source>
</evidence>
<dbReference type="PROSITE" id="PS00149">
    <property type="entry name" value="SULFATASE_2"/>
    <property type="match status" value="1"/>
</dbReference>
<dbReference type="GO" id="GO:0046872">
    <property type="term" value="F:metal ion binding"/>
    <property type="evidence" value="ECO:0007669"/>
    <property type="project" value="UniProtKB-KW"/>
</dbReference>
<keyword evidence="6" id="KW-0732">Signal</keyword>
<dbReference type="InterPro" id="IPR000917">
    <property type="entry name" value="Sulfatase_N"/>
</dbReference>
<dbReference type="PANTHER" id="PTHR10342">
    <property type="entry name" value="ARYLSULFATASE"/>
    <property type="match status" value="1"/>
</dbReference>
<dbReference type="Gene3D" id="3.30.1120.10">
    <property type="match status" value="1"/>
</dbReference>
<dbReference type="PANTHER" id="PTHR10342:SF274">
    <property type="entry name" value="ARYLSULFATASE B"/>
    <property type="match status" value="1"/>
</dbReference>
<sequence>MISHLLRSSCLALALFAPAAAMAQGATKPNILYIVADDLGWADVGFHGAEIKTPTIDQLANEGATLDQFYVQPMCTPTRAALMTGRYPLRYGLQSFVILPEQSFGIPLDEKLLSQVLKEAGYSTAIIGKWHLGHADQKLWPKQRGFDYQYGALIGEVDHFTHKVHGVTDWYRNNKKLEEPGYVTSLLGKDAVRYIEAHDPAKPMFMYLAFTAPHTPFQAPKEYLDRFKSIADPNRRTYAAMVNAMDDQIAAVLAALQKKGMRDNTLVIFHSDNGGVKSAAFAGQIETKGALPANNGPFREGKGSLYEGGTRAVALANWPGRIKPQKVNEPLHVVDMLPTLAARAGASTAGTKPLDGTDIWKTISEGAPSPRKEIVYNVEMFRGAVRQGDWKLVWRTTLPAKLELFNVPQDPGEAKNLVAENPQIVADLQKRINDLAGEMKPSMFFEATFKSYLGRHAPAPVFPNDDAFFAQGD</sequence>
<feature type="domain" description="Sulfatase N-terminal" evidence="7">
    <location>
        <begin position="29"/>
        <end position="345"/>
    </location>
</feature>
<gene>
    <name evidence="8" type="ORF">CYD53_106248</name>
</gene>
<dbReference type="RefSeq" id="WP_103718545.1">
    <property type="nucleotide sequence ID" value="NZ_PQFZ01000006.1"/>
</dbReference>
<dbReference type="CDD" id="cd16029">
    <property type="entry name" value="4-S"/>
    <property type="match status" value="1"/>
</dbReference>
<name>A0A2S4MB46_9HYPH</name>
<evidence type="ECO:0000313" key="9">
    <source>
        <dbReference type="Proteomes" id="UP000236919"/>
    </source>
</evidence>
<keyword evidence="3" id="KW-0378">Hydrolase</keyword>
<evidence type="ECO:0000259" key="7">
    <source>
        <dbReference type="Pfam" id="PF00884"/>
    </source>
</evidence>